<keyword evidence="1" id="KW-0472">Membrane</keyword>
<keyword evidence="1" id="KW-1133">Transmembrane helix</keyword>
<proteinExistence type="predicted"/>
<dbReference type="EMBL" id="HACG01020854">
    <property type="protein sequence ID" value="CEK67719.1"/>
    <property type="molecule type" value="Transcribed_RNA"/>
</dbReference>
<evidence type="ECO:0000256" key="1">
    <source>
        <dbReference type="SAM" id="Phobius"/>
    </source>
</evidence>
<keyword evidence="1" id="KW-0812">Transmembrane</keyword>
<organism evidence="2">
    <name type="scientific">Arion vulgaris</name>
    <dbReference type="NCBI Taxonomy" id="1028688"/>
    <lineage>
        <taxon>Eukaryota</taxon>
        <taxon>Metazoa</taxon>
        <taxon>Spiralia</taxon>
        <taxon>Lophotrochozoa</taxon>
        <taxon>Mollusca</taxon>
        <taxon>Gastropoda</taxon>
        <taxon>Heterobranchia</taxon>
        <taxon>Euthyneura</taxon>
        <taxon>Panpulmonata</taxon>
        <taxon>Eupulmonata</taxon>
        <taxon>Stylommatophora</taxon>
        <taxon>Helicina</taxon>
        <taxon>Arionoidea</taxon>
        <taxon>Arionidae</taxon>
        <taxon>Arion</taxon>
    </lineage>
</organism>
<protein>
    <submittedName>
        <fullName evidence="2">Uncharacterized protein</fullName>
    </submittedName>
</protein>
<dbReference type="AlphaFoldDB" id="A0A0B6ZGI0"/>
<accession>A0A0B6ZGI0</accession>
<sequence length="52" mass="5974">MDQMDSLEWIDECTNCFVPFIYLLPLLILGHILTMHSVVVSCRTTAKSLYIV</sequence>
<gene>
    <name evidence="2" type="primary">ORF63655</name>
</gene>
<feature type="transmembrane region" description="Helical" evidence="1">
    <location>
        <begin position="20"/>
        <end position="40"/>
    </location>
</feature>
<evidence type="ECO:0000313" key="2">
    <source>
        <dbReference type="EMBL" id="CEK67719.1"/>
    </source>
</evidence>
<name>A0A0B6ZGI0_9EUPU</name>
<reference evidence="2" key="1">
    <citation type="submission" date="2014-12" db="EMBL/GenBank/DDBJ databases">
        <title>Insight into the proteome of Arion vulgaris.</title>
        <authorList>
            <person name="Aradska J."/>
            <person name="Bulat T."/>
            <person name="Smidak R."/>
            <person name="Sarate P."/>
            <person name="Gangsoo J."/>
            <person name="Sialana F."/>
            <person name="Bilban M."/>
            <person name="Lubec G."/>
        </authorList>
    </citation>
    <scope>NUCLEOTIDE SEQUENCE</scope>
    <source>
        <tissue evidence="2">Skin</tissue>
    </source>
</reference>